<sequence>MPNDLLTLNIDPAVLPYRVGTRERIIDKNWPFGSRGHLLILANCPPRQVVQNSREFKRFLLHPTACVAHNEFVHLRPAGTISVRRPQRESAKAVHFGKRDQRLCVRNGELIRDGVLRSHHWGCADFAPEFSRLQLVARPLIGTV</sequence>
<gene>
    <name evidence="1" type="ORF">UFOPK4354_01652</name>
</gene>
<dbReference type="AlphaFoldDB" id="A0A6J7UUP5"/>
<evidence type="ECO:0000313" key="1">
    <source>
        <dbReference type="EMBL" id="CAB5068802.1"/>
    </source>
</evidence>
<name>A0A6J7UUP5_9ZZZZ</name>
<accession>A0A6J7UUP5</accession>
<reference evidence="1" key="1">
    <citation type="submission" date="2020-05" db="EMBL/GenBank/DDBJ databases">
        <authorList>
            <person name="Chiriac C."/>
            <person name="Salcher M."/>
            <person name="Ghai R."/>
            <person name="Kavagutti S V."/>
        </authorList>
    </citation>
    <scope>NUCLEOTIDE SEQUENCE</scope>
</reference>
<proteinExistence type="predicted"/>
<protein>
    <submittedName>
        <fullName evidence="1">Unannotated protein</fullName>
    </submittedName>
</protein>
<organism evidence="1">
    <name type="scientific">freshwater metagenome</name>
    <dbReference type="NCBI Taxonomy" id="449393"/>
    <lineage>
        <taxon>unclassified sequences</taxon>
        <taxon>metagenomes</taxon>
        <taxon>ecological metagenomes</taxon>
    </lineage>
</organism>
<dbReference type="EMBL" id="CAFBQW010000229">
    <property type="protein sequence ID" value="CAB5068802.1"/>
    <property type="molecule type" value="Genomic_DNA"/>
</dbReference>